<dbReference type="CDD" id="cd01949">
    <property type="entry name" value="GGDEF"/>
    <property type="match status" value="1"/>
</dbReference>
<feature type="transmembrane region" description="Helical" evidence="2">
    <location>
        <begin position="366"/>
        <end position="388"/>
    </location>
</feature>
<feature type="transmembrane region" description="Helical" evidence="2">
    <location>
        <begin position="314"/>
        <end position="331"/>
    </location>
</feature>
<dbReference type="Pfam" id="PF00990">
    <property type="entry name" value="GGDEF"/>
    <property type="match status" value="1"/>
</dbReference>
<dbReference type="RefSeq" id="WP_091572711.1">
    <property type="nucleotide sequence ID" value="NZ_FNHP01000013.1"/>
</dbReference>
<feature type="compositionally biased region" description="Gly residues" evidence="1">
    <location>
        <begin position="596"/>
        <end position="606"/>
    </location>
</feature>
<feature type="transmembrane region" description="Helical" evidence="2">
    <location>
        <begin position="190"/>
        <end position="211"/>
    </location>
</feature>
<dbReference type="Pfam" id="PF07696">
    <property type="entry name" value="7TMR-DISMED2"/>
    <property type="match status" value="1"/>
</dbReference>
<keyword evidence="2" id="KW-0472">Membrane</keyword>
<dbReference type="Pfam" id="PF07695">
    <property type="entry name" value="7TMR-DISM_7TM"/>
    <property type="match status" value="1"/>
</dbReference>
<reference evidence="5" key="1">
    <citation type="submission" date="2016-10" db="EMBL/GenBank/DDBJ databases">
        <authorList>
            <person name="Varghese N."/>
            <person name="Submissions S."/>
        </authorList>
    </citation>
    <scope>NUCLEOTIDE SEQUENCE [LARGE SCALE GENOMIC DNA]</scope>
    <source>
        <strain evidence="5">EPL6</strain>
    </source>
</reference>
<name>A0A1G9VJR8_9BURK</name>
<dbReference type="InterPro" id="IPR000160">
    <property type="entry name" value="GGDEF_dom"/>
</dbReference>
<feature type="transmembrane region" description="Helical" evidence="2">
    <location>
        <begin position="218"/>
        <end position="244"/>
    </location>
</feature>
<evidence type="ECO:0000256" key="1">
    <source>
        <dbReference type="SAM" id="MobiDB-lite"/>
    </source>
</evidence>
<dbReference type="Proteomes" id="UP000198552">
    <property type="component" value="Unassembled WGS sequence"/>
</dbReference>
<keyword evidence="2" id="KW-0812">Transmembrane</keyword>
<accession>A0A1G9VJR8</accession>
<dbReference type="InterPro" id="IPR029787">
    <property type="entry name" value="Nucleotide_cyclase"/>
</dbReference>
<dbReference type="InterPro" id="IPR052163">
    <property type="entry name" value="DGC-Regulatory_Protein"/>
</dbReference>
<feature type="transmembrane region" description="Helical" evidence="2">
    <location>
        <begin position="286"/>
        <end position="308"/>
    </location>
</feature>
<feature type="domain" description="GGDEF" evidence="3">
    <location>
        <begin position="439"/>
        <end position="573"/>
    </location>
</feature>
<protein>
    <submittedName>
        <fullName evidence="4">Diguanylate cyclase (GGDEF) domain-containing protein</fullName>
    </submittedName>
</protein>
<gene>
    <name evidence="4" type="ORF">SAMN05428957_11340</name>
</gene>
<feature type="transmembrane region" description="Helical" evidence="2">
    <location>
        <begin position="256"/>
        <end position="274"/>
    </location>
</feature>
<evidence type="ECO:0000313" key="5">
    <source>
        <dbReference type="Proteomes" id="UP000198552"/>
    </source>
</evidence>
<dbReference type="Gene3D" id="3.30.70.270">
    <property type="match status" value="1"/>
</dbReference>
<dbReference type="InterPro" id="IPR011623">
    <property type="entry name" value="7TMR_DISM_rcpt_extracell_dom1"/>
</dbReference>
<feature type="transmembrane region" description="Helical" evidence="2">
    <location>
        <begin position="338"/>
        <end position="360"/>
    </location>
</feature>
<dbReference type="PANTHER" id="PTHR46663">
    <property type="entry name" value="DIGUANYLATE CYCLASE DGCT-RELATED"/>
    <property type="match status" value="1"/>
</dbReference>
<evidence type="ECO:0000256" key="2">
    <source>
        <dbReference type="SAM" id="Phobius"/>
    </source>
</evidence>
<dbReference type="STRING" id="1527607.SAMN05428957_11340"/>
<dbReference type="OrthoDB" id="5289013at2"/>
<feature type="region of interest" description="Disordered" evidence="1">
    <location>
        <begin position="567"/>
        <end position="606"/>
    </location>
</feature>
<dbReference type="Gene3D" id="2.60.40.2380">
    <property type="match status" value="1"/>
</dbReference>
<dbReference type="PANTHER" id="PTHR46663:SF2">
    <property type="entry name" value="GGDEF DOMAIN-CONTAINING PROTEIN"/>
    <property type="match status" value="1"/>
</dbReference>
<organism evidence="4 5">
    <name type="scientific">Oryzisolibacter propanilivorax</name>
    <dbReference type="NCBI Taxonomy" id="1527607"/>
    <lineage>
        <taxon>Bacteria</taxon>
        <taxon>Pseudomonadati</taxon>
        <taxon>Pseudomonadota</taxon>
        <taxon>Betaproteobacteria</taxon>
        <taxon>Burkholderiales</taxon>
        <taxon>Comamonadaceae</taxon>
        <taxon>Oryzisolibacter</taxon>
    </lineage>
</organism>
<dbReference type="SMART" id="SM00267">
    <property type="entry name" value="GGDEF"/>
    <property type="match status" value="1"/>
</dbReference>
<keyword evidence="5" id="KW-1185">Reference proteome</keyword>
<evidence type="ECO:0000313" key="4">
    <source>
        <dbReference type="EMBL" id="SDM72518.1"/>
    </source>
</evidence>
<dbReference type="AlphaFoldDB" id="A0A1G9VJR8"/>
<dbReference type="NCBIfam" id="TIGR00254">
    <property type="entry name" value="GGDEF"/>
    <property type="match status" value="1"/>
</dbReference>
<sequence>MKSLILGVLLWLALAPAGLATSLAPLVLTEQTREVSLNGTPHLAWLEHDGSDLTLQQVSEPAQAAHFVAAPAVLPRSARLRPQWFRLQFQQAAAAGDWVLATQSTALQEVQFHGPFDATGRVLAPPVHTGLSLPYTSRPLGSERYLMRLQPGQAGSYTVYVRLLGGATPALGLSLWDTAHYLQWRQHKRLFDGICYGILLALLAYNLALALSLRDASYGFYVGQCACALLTLGSFNGHAAHYLWGDWPWWQERANVVLPGLWLLSGALFTRSFLNTRRLHRLDLLLQFWGVVALGAALLGLAGQLVAAQSLNEFIASAGMLTALAAALVLLRQGAREAAWYLTGQGGLLLAALGTVLVNWKVLQAPFILANGLQLAIALEMVIFAVALSTRISHLQTSQIALRLRADLLAEAAATDPLTGLANRTGLAHGAAPLLVPGARAALLLIDLDGFKPINDTHGHDAGDAVLRAVAARLRDDARGGDVVARIGGDEFVLLLAHAPDHAALEHLAQRLHQALCEPVWFQGQGLQVGASIGIACGLDGDHRLETLLRQADQAMYHAKHTRSGHAFHPAAQDDPHGTGSGDCMHGMTGRPGLAGRRGGWPGALD</sequence>
<dbReference type="SUPFAM" id="SSF55073">
    <property type="entry name" value="Nucleotide cyclase"/>
    <property type="match status" value="1"/>
</dbReference>
<proteinExistence type="predicted"/>
<dbReference type="InterPro" id="IPR011622">
    <property type="entry name" value="7TMR_DISM_rcpt_extracell_dom2"/>
</dbReference>
<keyword evidence="2" id="KW-1133">Transmembrane helix</keyword>
<dbReference type="PROSITE" id="PS50887">
    <property type="entry name" value="GGDEF"/>
    <property type="match status" value="1"/>
</dbReference>
<dbReference type="InterPro" id="IPR043128">
    <property type="entry name" value="Rev_trsase/Diguanyl_cyclase"/>
</dbReference>
<evidence type="ECO:0000259" key="3">
    <source>
        <dbReference type="PROSITE" id="PS50887"/>
    </source>
</evidence>
<dbReference type="EMBL" id="FNHP01000013">
    <property type="protein sequence ID" value="SDM72518.1"/>
    <property type="molecule type" value="Genomic_DNA"/>
</dbReference>